<dbReference type="EC" id="2.3.1.30" evidence="4 13"/>
<dbReference type="OrthoDB" id="9801456at2"/>
<keyword evidence="8 13" id="KW-0808">Transferase</keyword>
<dbReference type="AlphaFoldDB" id="A0A3A1TY55"/>
<evidence type="ECO:0000313" key="15">
    <source>
        <dbReference type="Proteomes" id="UP000265742"/>
    </source>
</evidence>
<evidence type="ECO:0000256" key="2">
    <source>
        <dbReference type="ARBA" id="ARBA00004876"/>
    </source>
</evidence>
<evidence type="ECO:0000256" key="12">
    <source>
        <dbReference type="ARBA" id="ARBA00049486"/>
    </source>
</evidence>
<dbReference type="PANTHER" id="PTHR42811">
    <property type="entry name" value="SERINE ACETYLTRANSFERASE"/>
    <property type="match status" value="1"/>
</dbReference>
<comment type="pathway">
    <text evidence="2">Amino-acid biosynthesis; L-cysteine biosynthesis; L-cysteine from L-serine: step 1/2.</text>
</comment>
<dbReference type="InterPro" id="IPR011004">
    <property type="entry name" value="Trimer_LpxA-like_sf"/>
</dbReference>
<dbReference type="InterPro" id="IPR042122">
    <property type="entry name" value="Ser_AcTrfase_N_sf"/>
</dbReference>
<comment type="catalytic activity">
    <reaction evidence="12 13">
        <text>L-serine + acetyl-CoA = O-acetyl-L-serine + CoA</text>
        <dbReference type="Rhea" id="RHEA:24560"/>
        <dbReference type="ChEBI" id="CHEBI:33384"/>
        <dbReference type="ChEBI" id="CHEBI:57287"/>
        <dbReference type="ChEBI" id="CHEBI:57288"/>
        <dbReference type="ChEBI" id="CHEBI:58340"/>
        <dbReference type="EC" id="2.3.1.30"/>
    </reaction>
</comment>
<dbReference type="InterPro" id="IPR053376">
    <property type="entry name" value="Serine_acetyltransferase"/>
</dbReference>
<keyword evidence="15" id="KW-1185">Reference proteome</keyword>
<dbReference type="Gene3D" id="1.10.3130.10">
    <property type="entry name" value="serine acetyltransferase, domain 1"/>
    <property type="match status" value="1"/>
</dbReference>
<comment type="caution">
    <text evidence="14">The sequence shown here is derived from an EMBL/GenBank/DDBJ whole genome shotgun (WGS) entry which is preliminary data.</text>
</comment>
<evidence type="ECO:0000313" key="14">
    <source>
        <dbReference type="EMBL" id="RIX27605.1"/>
    </source>
</evidence>
<organism evidence="14 15">
    <name type="scientific">Amnibacterium setariae</name>
    <dbReference type="NCBI Taxonomy" id="2306585"/>
    <lineage>
        <taxon>Bacteria</taxon>
        <taxon>Bacillati</taxon>
        <taxon>Actinomycetota</taxon>
        <taxon>Actinomycetes</taxon>
        <taxon>Micrococcales</taxon>
        <taxon>Microbacteriaceae</taxon>
        <taxon>Amnibacterium</taxon>
    </lineage>
</organism>
<accession>A0A3A1TY55</accession>
<dbReference type="GO" id="GO:0005737">
    <property type="term" value="C:cytoplasm"/>
    <property type="evidence" value="ECO:0007669"/>
    <property type="project" value="UniProtKB-SubCell"/>
</dbReference>
<name>A0A3A1TY55_9MICO</name>
<keyword evidence="10" id="KW-0198">Cysteine biosynthesis</keyword>
<dbReference type="CDD" id="cd03354">
    <property type="entry name" value="LbH_SAT"/>
    <property type="match status" value="1"/>
</dbReference>
<reference evidence="15" key="1">
    <citation type="submission" date="2018-09" db="EMBL/GenBank/DDBJ databases">
        <authorList>
            <person name="Kim I."/>
        </authorList>
    </citation>
    <scope>NUCLEOTIDE SEQUENCE [LARGE SCALE GENOMIC DNA]</scope>
    <source>
        <strain evidence="15">DD4a</strain>
    </source>
</reference>
<dbReference type="GO" id="GO:0009001">
    <property type="term" value="F:serine O-acetyltransferase activity"/>
    <property type="evidence" value="ECO:0007669"/>
    <property type="project" value="UniProtKB-EC"/>
</dbReference>
<dbReference type="Proteomes" id="UP000265742">
    <property type="component" value="Unassembled WGS sequence"/>
</dbReference>
<gene>
    <name evidence="14" type="primary">cysE</name>
    <name evidence="14" type="ORF">D1781_08525</name>
</gene>
<dbReference type="SUPFAM" id="SSF51161">
    <property type="entry name" value="Trimeric LpxA-like enzymes"/>
    <property type="match status" value="1"/>
</dbReference>
<dbReference type="EMBL" id="QXTG01000002">
    <property type="protein sequence ID" value="RIX27605.1"/>
    <property type="molecule type" value="Genomic_DNA"/>
</dbReference>
<keyword evidence="6" id="KW-0963">Cytoplasm</keyword>
<dbReference type="PIRSF" id="PIRSF000441">
    <property type="entry name" value="CysE"/>
    <property type="match status" value="1"/>
</dbReference>
<comment type="similarity">
    <text evidence="3 13">Belongs to the transferase hexapeptide repeat family.</text>
</comment>
<sequence length="184" mass="19646">MSALRALLEDVHAARQRDPAAKSGFEVVLTYPGVHAVWAYRLHHRMWRAGLRLPARVVSQLVRSATGIEIHPGATIGRRFFIDHGSGVVIGETAEVGDDVTIFHGVTLGGTVWREVKRHPTVGDRVIIGAGATLLGAITVGEDSVVGAGAVVLHDAPAHSLLVGVPAKVRPRSPLDATEHHWVI</sequence>
<comment type="subcellular location">
    <subcellularLocation>
        <location evidence="1">Cytoplasm</location>
    </subcellularLocation>
</comment>
<dbReference type="Pfam" id="PF00132">
    <property type="entry name" value="Hexapep"/>
    <property type="match status" value="1"/>
</dbReference>
<proteinExistence type="inferred from homology"/>
<dbReference type="InterPro" id="IPR001451">
    <property type="entry name" value="Hexapep"/>
</dbReference>
<keyword evidence="7" id="KW-0028">Amino-acid biosynthesis</keyword>
<evidence type="ECO:0000256" key="11">
    <source>
        <dbReference type="ARBA" id="ARBA00023315"/>
    </source>
</evidence>
<evidence type="ECO:0000256" key="3">
    <source>
        <dbReference type="ARBA" id="ARBA00007274"/>
    </source>
</evidence>
<dbReference type="InterPro" id="IPR045304">
    <property type="entry name" value="LbH_SAT"/>
</dbReference>
<evidence type="ECO:0000256" key="13">
    <source>
        <dbReference type="PIRNR" id="PIRNR000441"/>
    </source>
</evidence>
<evidence type="ECO:0000256" key="8">
    <source>
        <dbReference type="ARBA" id="ARBA00022679"/>
    </source>
</evidence>
<dbReference type="FunFam" id="1.10.3130.10:FF:000003">
    <property type="entry name" value="Serine acetyltransferase"/>
    <property type="match status" value="1"/>
</dbReference>
<evidence type="ECO:0000256" key="7">
    <source>
        <dbReference type="ARBA" id="ARBA00022605"/>
    </source>
</evidence>
<evidence type="ECO:0000256" key="5">
    <source>
        <dbReference type="ARBA" id="ARBA00018522"/>
    </source>
</evidence>
<evidence type="ECO:0000256" key="4">
    <source>
        <dbReference type="ARBA" id="ARBA00013266"/>
    </source>
</evidence>
<protein>
    <recommendedName>
        <fullName evidence="5 13">Serine acetyltransferase</fullName>
        <ecNumber evidence="4 13">2.3.1.30</ecNumber>
    </recommendedName>
</protein>
<evidence type="ECO:0000256" key="10">
    <source>
        <dbReference type="ARBA" id="ARBA00023192"/>
    </source>
</evidence>
<evidence type="ECO:0000256" key="1">
    <source>
        <dbReference type="ARBA" id="ARBA00004496"/>
    </source>
</evidence>
<dbReference type="GO" id="GO:0006535">
    <property type="term" value="P:cysteine biosynthetic process from serine"/>
    <property type="evidence" value="ECO:0007669"/>
    <property type="project" value="InterPro"/>
</dbReference>
<dbReference type="RefSeq" id="WP_119481914.1">
    <property type="nucleotide sequence ID" value="NZ_QXTG01000002.1"/>
</dbReference>
<dbReference type="InterPro" id="IPR005881">
    <property type="entry name" value="Ser_O-AcTrfase"/>
</dbReference>
<evidence type="ECO:0000256" key="9">
    <source>
        <dbReference type="ARBA" id="ARBA00022737"/>
    </source>
</evidence>
<keyword evidence="11 13" id="KW-0012">Acyltransferase</keyword>
<dbReference type="NCBIfam" id="TIGR01172">
    <property type="entry name" value="cysE"/>
    <property type="match status" value="1"/>
</dbReference>
<dbReference type="NCBIfam" id="NF041874">
    <property type="entry name" value="EPS_EpsC"/>
    <property type="match status" value="1"/>
</dbReference>
<dbReference type="Gene3D" id="2.160.10.10">
    <property type="entry name" value="Hexapeptide repeat proteins"/>
    <property type="match status" value="1"/>
</dbReference>
<keyword evidence="9" id="KW-0677">Repeat</keyword>
<evidence type="ECO:0000256" key="6">
    <source>
        <dbReference type="ARBA" id="ARBA00022490"/>
    </source>
</evidence>
<dbReference type="FunFam" id="2.160.10.10:FF:000007">
    <property type="entry name" value="Serine acetyltransferase"/>
    <property type="match status" value="1"/>
</dbReference>